<dbReference type="InterPro" id="IPR036047">
    <property type="entry name" value="F-box-like_dom_sf"/>
</dbReference>
<dbReference type="OrthoDB" id="646236at2759"/>
<keyword evidence="2" id="KW-0812">Transmembrane</keyword>
<evidence type="ECO:0000259" key="4">
    <source>
        <dbReference type="Pfam" id="PF24758"/>
    </source>
</evidence>
<dbReference type="EMBL" id="SPHZ02000009">
    <property type="protein sequence ID" value="KAF0898662.1"/>
    <property type="molecule type" value="Genomic_DNA"/>
</dbReference>
<dbReference type="Proteomes" id="UP000479710">
    <property type="component" value="Unassembled WGS sequence"/>
</dbReference>
<feature type="region of interest" description="Disordered" evidence="1">
    <location>
        <begin position="1"/>
        <end position="22"/>
    </location>
</feature>
<protein>
    <submittedName>
        <fullName evidence="5">Uncharacterized protein</fullName>
    </submittedName>
</protein>
<keyword evidence="2" id="KW-0472">Membrane</keyword>
<feature type="transmembrane region" description="Helical" evidence="2">
    <location>
        <begin position="360"/>
        <end position="382"/>
    </location>
</feature>
<evidence type="ECO:0000256" key="1">
    <source>
        <dbReference type="SAM" id="MobiDB-lite"/>
    </source>
</evidence>
<feature type="domain" description="F-box" evidence="3">
    <location>
        <begin position="27"/>
        <end position="64"/>
    </location>
</feature>
<dbReference type="InterPro" id="IPR055411">
    <property type="entry name" value="LRR_FXL15/At3g58940/PEG3-like"/>
</dbReference>
<dbReference type="SUPFAM" id="SSF81383">
    <property type="entry name" value="F-box domain"/>
    <property type="match status" value="1"/>
</dbReference>
<feature type="domain" description="F-box/LRR-repeat protein 15/At3g58940/PEG3-like LRR" evidence="4">
    <location>
        <begin position="106"/>
        <end position="231"/>
    </location>
</feature>
<gene>
    <name evidence="5" type="ORF">E2562_009172</name>
</gene>
<evidence type="ECO:0000313" key="5">
    <source>
        <dbReference type="EMBL" id="KAF0898662.1"/>
    </source>
</evidence>
<organism evidence="5 6">
    <name type="scientific">Oryza meyeriana var. granulata</name>
    <dbReference type="NCBI Taxonomy" id="110450"/>
    <lineage>
        <taxon>Eukaryota</taxon>
        <taxon>Viridiplantae</taxon>
        <taxon>Streptophyta</taxon>
        <taxon>Embryophyta</taxon>
        <taxon>Tracheophyta</taxon>
        <taxon>Spermatophyta</taxon>
        <taxon>Magnoliopsida</taxon>
        <taxon>Liliopsida</taxon>
        <taxon>Poales</taxon>
        <taxon>Poaceae</taxon>
        <taxon>BOP clade</taxon>
        <taxon>Oryzoideae</taxon>
        <taxon>Oryzeae</taxon>
        <taxon>Oryzinae</taxon>
        <taxon>Oryza</taxon>
        <taxon>Oryza meyeriana</taxon>
    </lineage>
</organism>
<evidence type="ECO:0000313" key="6">
    <source>
        <dbReference type="Proteomes" id="UP000479710"/>
    </source>
</evidence>
<keyword evidence="6" id="KW-1185">Reference proteome</keyword>
<evidence type="ECO:0000256" key="2">
    <source>
        <dbReference type="SAM" id="Phobius"/>
    </source>
</evidence>
<keyword evidence="2" id="KW-1133">Transmembrane helix</keyword>
<dbReference type="InterPro" id="IPR050232">
    <property type="entry name" value="FBL13/AtMIF1-like"/>
</dbReference>
<proteinExistence type="predicted"/>
<sequence>MASSSPSSPKRPRMAEAPQPAREDELMSLPPEILDIILARIPFEKLVRTCCLSRAWRRRWRSVPNADIRFDWSSPAVPPARALWRCAAPVRGFRACVRGHQFYRPARWLLALARRGVRELAFECESPHVHRPYCLLGPALFSCAALVGLHLQNCDMPPAPRGFVGFPSLVSLTLCHVALPFKRGGAQVERLIAAAPCLAELKLDEVDTQPFEWSIRAPSLRVLKIVMPKDNGCRIPEELRLLEEAYINIDCFITSTQDFLDTFRRIITVKKLSFDTHWFYTNPLEGIPWKYENLREAHLTINFGKHPSIMSLFSLLRCAPYIEDLSIEASQWSSIGEPDEIDEDFLNSEISDNLFSSLKYVSLSGIMLPLIVLVYFSIATAVTRLDASGRRATVVAQA</sequence>
<name>A0A6G1CEQ7_9ORYZ</name>
<comment type="caution">
    <text evidence="5">The sequence shown here is derived from an EMBL/GenBank/DDBJ whole genome shotgun (WGS) entry which is preliminary data.</text>
</comment>
<dbReference type="Pfam" id="PF00646">
    <property type="entry name" value="F-box"/>
    <property type="match status" value="1"/>
</dbReference>
<dbReference type="Pfam" id="PF24758">
    <property type="entry name" value="LRR_At5g56370"/>
    <property type="match status" value="1"/>
</dbReference>
<evidence type="ECO:0000259" key="3">
    <source>
        <dbReference type="Pfam" id="PF00646"/>
    </source>
</evidence>
<dbReference type="SUPFAM" id="SSF52047">
    <property type="entry name" value="RNI-like"/>
    <property type="match status" value="1"/>
</dbReference>
<dbReference type="PANTHER" id="PTHR31900:SF27">
    <property type="entry name" value="FBD DOMAIN-CONTAINING PROTEIN"/>
    <property type="match status" value="1"/>
</dbReference>
<dbReference type="PANTHER" id="PTHR31900">
    <property type="entry name" value="F-BOX/RNI SUPERFAMILY PROTEIN-RELATED"/>
    <property type="match status" value="1"/>
</dbReference>
<dbReference type="AlphaFoldDB" id="A0A6G1CEQ7"/>
<reference evidence="5 6" key="1">
    <citation type="submission" date="2019-11" db="EMBL/GenBank/DDBJ databases">
        <title>Whole genome sequence of Oryza granulata.</title>
        <authorList>
            <person name="Li W."/>
        </authorList>
    </citation>
    <scope>NUCLEOTIDE SEQUENCE [LARGE SCALE GENOMIC DNA]</scope>
    <source>
        <strain evidence="6">cv. Menghai</strain>
        <tissue evidence="5">Leaf</tissue>
    </source>
</reference>
<dbReference type="InterPro" id="IPR001810">
    <property type="entry name" value="F-box_dom"/>
</dbReference>
<accession>A0A6G1CEQ7</accession>